<reference evidence="17" key="1">
    <citation type="submission" date="2018-05" db="EMBL/GenBank/DDBJ databases">
        <authorList>
            <person name="Lanie J.A."/>
            <person name="Ng W.-L."/>
            <person name="Kazmierczak K.M."/>
            <person name="Andrzejewski T.M."/>
            <person name="Davidsen T.M."/>
            <person name="Wayne K.J."/>
            <person name="Tettelin H."/>
            <person name="Glass J.I."/>
            <person name="Rusch D."/>
            <person name="Podicherti R."/>
            <person name="Tsui H.-C.T."/>
            <person name="Winkler M.E."/>
        </authorList>
    </citation>
    <scope>NUCLEOTIDE SEQUENCE</scope>
</reference>
<evidence type="ECO:0000256" key="12">
    <source>
        <dbReference type="ARBA" id="ARBA00023204"/>
    </source>
</evidence>
<keyword evidence="11" id="KW-0238">DNA-binding</keyword>
<dbReference type="FunFam" id="3.40.50.1010:FF:000001">
    <property type="entry name" value="DNA polymerase I"/>
    <property type="match status" value="1"/>
</dbReference>
<evidence type="ECO:0000256" key="7">
    <source>
        <dbReference type="ARBA" id="ARBA00022763"/>
    </source>
</evidence>
<name>A0A381T5I8_9ZZZZ</name>
<keyword evidence="6" id="KW-0540">Nuclease</keyword>
<dbReference type="Pfam" id="PF00476">
    <property type="entry name" value="DNA_pol_A"/>
    <property type="match status" value="1"/>
</dbReference>
<dbReference type="GO" id="GO:0003677">
    <property type="term" value="F:DNA binding"/>
    <property type="evidence" value="ECO:0007669"/>
    <property type="project" value="UniProtKB-KW"/>
</dbReference>
<dbReference type="PANTHER" id="PTHR10133:SF27">
    <property type="entry name" value="DNA POLYMERASE NU"/>
    <property type="match status" value="1"/>
</dbReference>
<proteinExistence type="inferred from homology"/>
<dbReference type="SMART" id="SM00474">
    <property type="entry name" value="35EXOc"/>
    <property type="match status" value="1"/>
</dbReference>
<comment type="similarity">
    <text evidence="1">Belongs to the DNA polymerase type-A family.</text>
</comment>
<dbReference type="PANTHER" id="PTHR10133">
    <property type="entry name" value="DNA POLYMERASE I"/>
    <property type="match status" value="1"/>
</dbReference>
<sequence>MSSNKTNRKRFFILDGYALLYRAHFALIRNPLITSYGLHTSALFGFANQVLKLIKSENPDYIACAFDSKEKTFRHDMYKEYKANRSPMPDEMQLQLPHLWEMLEAMNLPVLKKPGVEADDIIGTLAVQAEKEGLDTYIVSGDKDFMQLMNDHIFMFAPGTRKTPHPIIYNSAKVEEKWGVPPNKIIDLLGLMGDSSDNVPGVAGVGEKTAVKLIKSYGSLEGALENADKVTNKRAHNGLKDGVENAILSKELVTILTDVELSCSVGELEKRDINIDACADKFTELEFHALLKQLVAESNVEVKIKKDNVEKNYNTILTEKGLNDLLKSLKISKWFSFALETTSIHAMKADIVGLSFSNKADSGWYVPIQYLEKEKNNFGKNDLEIVLEKLKPILEDDSIYKTGQNIKYDSLILKRCGVKVKGIEFDTMIAAHLLNPAARSLKLDTLSLEHLNYEMVPIEELVGKEKNQVTIDQVPLEKAAFFSIEDADIIFQLTKLFKTRLKEAELYEFFSTIEVPLIPILLEMEYEGTFVDLDFLKEMSDDLGKKLDALISDIHRLAGTEFNINSTQQLANILFDILELPQIKKRSTAEIVLQQLKNQHELPRHILEYRKYNKLKNTYVDALPELVNDETERIHSTFNQTIAATGRLSSTNPNFQNIPIKKEEGREIRKAFRAKTSGWKIFSADYSQVELRVMAHLSQDKGLIQAFQNGEDIHSRTASHVFNVPLDSVLPEMRRTAKVVNFGIMYGAGPFRMSQELGIPRIEAVAIIDSYFDQYSGIRNYIDSTLEKARNDKFVETMLGRRRPVWDANSDNGLKRQAAERMAINMPIQGSAAEMIKLAMCSIHNEIVAQKMKSKMVLQIHDELLFEFPESEEELLIKLVVDKMENAMKLSVPLVVDYGIGQNWF</sequence>
<evidence type="ECO:0000256" key="2">
    <source>
        <dbReference type="ARBA" id="ARBA00012417"/>
    </source>
</evidence>
<dbReference type="FunFam" id="1.10.150.20:FF:000003">
    <property type="entry name" value="DNA polymerase I"/>
    <property type="match status" value="1"/>
</dbReference>
<evidence type="ECO:0000256" key="11">
    <source>
        <dbReference type="ARBA" id="ARBA00023125"/>
    </source>
</evidence>
<dbReference type="CDD" id="cd09859">
    <property type="entry name" value="PIN_53EXO"/>
    <property type="match status" value="1"/>
</dbReference>
<dbReference type="GO" id="GO:0006302">
    <property type="term" value="P:double-strand break repair"/>
    <property type="evidence" value="ECO:0007669"/>
    <property type="project" value="TreeGrafter"/>
</dbReference>
<dbReference type="SUPFAM" id="SSF53098">
    <property type="entry name" value="Ribonuclease H-like"/>
    <property type="match status" value="1"/>
</dbReference>
<keyword evidence="7" id="KW-0227">DNA damage</keyword>
<dbReference type="Gene3D" id="3.30.70.370">
    <property type="match status" value="1"/>
</dbReference>
<dbReference type="NCBIfam" id="NF004397">
    <property type="entry name" value="PRK05755.1"/>
    <property type="match status" value="1"/>
</dbReference>
<dbReference type="InterPro" id="IPR020045">
    <property type="entry name" value="DNA_polI_H3TH"/>
</dbReference>
<dbReference type="SUPFAM" id="SSF47807">
    <property type="entry name" value="5' to 3' exonuclease, C-terminal subdomain"/>
    <property type="match status" value="1"/>
</dbReference>
<dbReference type="InterPro" id="IPR020046">
    <property type="entry name" value="5-3_exonucl_a-hlix_arch_N"/>
</dbReference>
<evidence type="ECO:0000259" key="15">
    <source>
        <dbReference type="SMART" id="SM00475"/>
    </source>
</evidence>
<keyword evidence="12" id="KW-0234">DNA repair</keyword>
<gene>
    <name evidence="17" type="ORF">METZ01_LOCUS64310</name>
</gene>
<keyword evidence="4" id="KW-0548">Nucleotidyltransferase</keyword>
<evidence type="ECO:0000256" key="6">
    <source>
        <dbReference type="ARBA" id="ARBA00022722"/>
    </source>
</evidence>
<dbReference type="GO" id="GO:0008409">
    <property type="term" value="F:5'-3' exonuclease activity"/>
    <property type="evidence" value="ECO:0007669"/>
    <property type="project" value="InterPro"/>
</dbReference>
<dbReference type="GO" id="GO:0006261">
    <property type="term" value="P:DNA-templated DNA replication"/>
    <property type="evidence" value="ECO:0007669"/>
    <property type="project" value="InterPro"/>
</dbReference>
<evidence type="ECO:0000256" key="5">
    <source>
        <dbReference type="ARBA" id="ARBA00022705"/>
    </source>
</evidence>
<keyword evidence="3" id="KW-0808">Transferase</keyword>
<dbReference type="SMART" id="SM00482">
    <property type="entry name" value="POLAc"/>
    <property type="match status" value="1"/>
</dbReference>
<dbReference type="EMBL" id="UINC01004059">
    <property type="protein sequence ID" value="SVA11456.1"/>
    <property type="molecule type" value="Genomic_DNA"/>
</dbReference>
<dbReference type="CDD" id="cd08637">
    <property type="entry name" value="DNA_pol_A_pol_I_C"/>
    <property type="match status" value="1"/>
</dbReference>
<evidence type="ECO:0000256" key="13">
    <source>
        <dbReference type="ARBA" id="ARBA00049244"/>
    </source>
</evidence>
<dbReference type="SUPFAM" id="SSF56672">
    <property type="entry name" value="DNA/RNA polymerases"/>
    <property type="match status" value="1"/>
</dbReference>
<evidence type="ECO:0000256" key="4">
    <source>
        <dbReference type="ARBA" id="ARBA00022695"/>
    </source>
</evidence>
<dbReference type="Pfam" id="PF01367">
    <property type="entry name" value="5_3_exonuc"/>
    <property type="match status" value="1"/>
</dbReference>
<dbReference type="CDD" id="cd09898">
    <property type="entry name" value="H3TH_53EXO"/>
    <property type="match status" value="1"/>
</dbReference>
<dbReference type="Gene3D" id="1.10.150.20">
    <property type="entry name" value="5' to 3' exonuclease, C-terminal subdomain"/>
    <property type="match status" value="2"/>
</dbReference>
<dbReference type="EC" id="2.7.7.7" evidence="2"/>
<protein>
    <recommendedName>
        <fullName evidence="2">DNA-directed DNA polymerase</fullName>
        <ecNumber evidence="2">2.7.7.7</ecNumber>
    </recommendedName>
</protein>
<feature type="domain" description="3'-5' exonuclease" evidence="14">
    <location>
        <begin position="313"/>
        <end position="502"/>
    </location>
</feature>
<comment type="catalytic activity">
    <reaction evidence="13">
        <text>DNA(n) + a 2'-deoxyribonucleoside 5'-triphosphate = DNA(n+1) + diphosphate</text>
        <dbReference type="Rhea" id="RHEA:22508"/>
        <dbReference type="Rhea" id="RHEA-COMP:17339"/>
        <dbReference type="Rhea" id="RHEA-COMP:17340"/>
        <dbReference type="ChEBI" id="CHEBI:33019"/>
        <dbReference type="ChEBI" id="CHEBI:61560"/>
        <dbReference type="ChEBI" id="CHEBI:173112"/>
        <dbReference type="EC" id="2.7.7.7"/>
    </reaction>
</comment>
<evidence type="ECO:0000256" key="8">
    <source>
        <dbReference type="ARBA" id="ARBA00022801"/>
    </source>
</evidence>
<feature type="non-terminal residue" evidence="17">
    <location>
        <position position="905"/>
    </location>
</feature>
<feature type="non-terminal residue" evidence="17">
    <location>
        <position position="1"/>
    </location>
</feature>
<dbReference type="InterPro" id="IPR012337">
    <property type="entry name" value="RNaseH-like_sf"/>
</dbReference>
<dbReference type="InterPro" id="IPR008918">
    <property type="entry name" value="HhH2"/>
</dbReference>
<dbReference type="FunFam" id="1.20.1060.10:FF:000001">
    <property type="entry name" value="DNA polymerase I"/>
    <property type="match status" value="1"/>
</dbReference>
<dbReference type="Gene3D" id="3.30.420.10">
    <property type="entry name" value="Ribonuclease H-like superfamily/Ribonuclease H"/>
    <property type="match status" value="1"/>
</dbReference>
<dbReference type="CDD" id="cd06139">
    <property type="entry name" value="DNA_polA_I_Ecoli_like_exo"/>
    <property type="match status" value="1"/>
</dbReference>
<dbReference type="InterPro" id="IPR043502">
    <property type="entry name" value="DNA/RNA_pol_sf"/>
</dbReference>
<dbReference type="InterPro" id="IPR018320">
    <property type="entry name" value="DNA_polymerase_1"/>
</dbReference>
<dbReference type="PROSITE" id="PS00447">
    <property type="entry name" value="DNA_POLYMERASE_A"/>
    <property type="match status" value="1"/>
</dbReference>
<evidence type="ECO:0000313" key="17">
    <source>
        <dbReference type="EMBL" id="SVA11456.1"/>
    </source>
</evidence>
<dbReference type="Pfam" id="PF01612">
    <property type="entry name" value="DNA_pol_A_exo1"/>
    <property type="match status" value="1"/>
</dbReference>
<dbReference type="Pfam" id="PF02739">
    <property type="entry name" value="5_3_exonuc_N"/>
    <property type="match status" value="1"/>
</dbReference>
<dbReference type="PRINTS" id="PR00868">
    <property type="entry name" value="DNAPOLI"/>
</dbReference>
<dbReference type="InterPro" id="IPR036397">
    <property type="entry name" value="RNaseH_sf"/>
</dbReference>
<feature type="domain" description="DNA-directed DNA polymerase family A palm" evidence="16">
    <location>
        <begin position="665"/>
        <end position="872"/>
    </location>
</feature>
<dbReference type="InterPro" id="IPR036279">
    <property type="entry name" value="5-3_exonuclease_C_sf"/>
</dbReference>
<evidence type="ECO:0000256" key="9">
    <source>
        <dbReference type="ARBA" id="ARBA00022839"/>
    </source>
</evidence>
<dbReference type="SMART" id="SM00475">
    <property type="entry name" value="53EXOc"/>
    <property type="match status" value="1"/>
</dbReference>
<evidence type="ECO:0000259" key="14">
    <source>
        <dbReference type="SMART" id="SM00474"/>
    </source>
</evidence>
<dbReference type="SMART" id="SM00279">
    <property type="entry name" value="HhH2"/>
    <property type="match status" value="1"/>
</dbReference>
<dbReference type="Gene3D" id="1.20.1060.10">
    <property type="entry name" value="Taq DNA Polymerase, Chain T, domain 4"/>
    <property type="match status" value="1"/>
</dbReference>
<evidence type="ECO:0000256" key="10">
    <source>
        <dbReference type="ARBA" id="ARBA00022932"/>
    </source>
</evidence>
<evidence type="ECO:0000256" key="1">
    <source>
        <dbReference type="ARBA" id="ARBA00007705"/>
    </source>
</evidence>
<accession>A0A381T5I8</accession>
<feature type="domain" description="5'-3' exonuclease" evidence="15">
    <location>
        <begin position="9"/>
        <end position="271"/>
    </location>
</feature>
<dbReference type="AlphaFoldDB" id="A0A381T5I8"/>
<keyword evidence="9" id="KW-0269">Exonuclease</keyword>
<keyword evidence="5" id="KW-0235">DNA replication</keyword>
<organism evidence="17">
    <name type="scientific">marine metagenome</name>
    <dbReference type="NCBI Taxonomy" id="408172"/>
    <lineage>
        <taxon>unclassified sequences</taxon>
        <taxon>metagenomes</taxon>
        <taxon>ecological metagenomes</taxon>
    </lineage>
</organism>
<dbReference type="Gene3D" id="3.40.50.1010">
    <property type="entry name" value="5'-nuclease"/>
    <property type="match status" value="1"/>
</dbReference>
<dbReference type="InterPro" id="IPR002421">
    <property type="entry name" value="5-3_exonuclease"/>
</dbReference>
<dbReference type="InterPro" id="IPR002562">
    <property type="entry name" value="3'-5'_exonuclease_dom"/>
</dbReference>
<dbReference type="InterPro" id="IPR001098">
    <property type="entry name" value="DNA-dir_DNA_pol_A_palm_dom"/>
</dbReference>
<dbReference type="InterPro" id="IPR002298">
    <property type="entry name" value="DNA_polymerase_A"/>
</dbReference>
<evidence type="ECO:0000259" key="16">
    <source>
        <dbReference type="SMART" id="SM00482"/>
    </source>
</evidence>
<dbReference type="InterPro" id="IPR029060">
    <property type="entry name" value="PIN-like_dom_sf"/>
</dbReference>
<dbReference type="InterPro" id="IPR019760">
    <property type="entry name" value="DNA-dir_DNA_pol_A_CS"/>
</dbReference>
<evidence type="ECO:0000256" key="3">
    <source>
        <dbReference type="ARBA" id="ARBA00022679"/>
    </source>
</evidence>
<dbReference type="SUPFAM" id="SSF88723">
    <property type="entry name" value="PIN domain-like"/>
    <property type="match status" value="1"/>
</dbReference>
<keyword evidence="10" id="KW-0239">DNA-directed DNA polymerase</keyword>
<dbReference type="GO" id="GO:0008408">
    <property type="term" value="F:3'-5' exonuclease activity"/>
    <property type="evidence" value="ECO:0007669"/>
    <property type="project" value="InterPro"/>
</dbReference>
<keyword evidence="8" id="KW-0378">Hydrolase</keyword>
<dbReference type="GO" id="GO:0003887">
    <property type="term" value="F:DNA-directed DNA polymerase activity"/>
    <property type="evidence" value="ECO:0007669"/>
    <property type="project" value="UniProtKB-KW"/>
</dbReference>
<dbReference type="NCBIfam" id="TIGR00593">
    <property type="entry name" value="pola"/>
    <property type="match status" value="1"/>
</dbReference>
<dbReference type="FunFam" id="1.10.150.20:FF:000002">
    <property type="entry name" value="DNA polymerase I"/>
    <property type="match status" value="1"/>
</dbReference>